<organism evidence="1 2">
    <name type="scientific">Rhododendron molle</name>
    <name type="common">Chinese azalea</name>
    <name type="synonym">Azalea mollis</name>
    <dbReference type="NCBI Taxonomy" id="49168"/>
    <lineage>
        <taxon>Eukaryota</taxon>
        <taxon>Viridiplantae</taxon>
        <taxon>Streptophyta</taxon>
        <taxon>Embryophyta</taxon>
        <taxon>Tracheophyta</taxon>
        <taxon>Spermatophyta</taxon>
        <taxon>Magnoliopsida</taxon>
        <taxon>eudicotyledons</taxon>
        <taxon>Gunneridae</taxon>
        <taxon>Pentapetalae</taxon>
        <taxon>asterids</taxon>
        <taxon>Ericales</taxon>
        <taxon>Ericaceae</taxon>
        <taxon>Ericoideae</taxon>
        <taxon>Rhodoreae</taxon>
        <taxon>Rhododendron</taxon>
    </lineage>
</organism>
<reference evidence="1" key="1">
    <citation type="submission" date="2022-02" db="EMBL/GenBank/DDBJ databases">
        <title>Plant Genome Project.</title>
        <authorList>
            <person name="Zhang R.-G."/>
        </authorList>
    </citation>
    <scope>NUCLEOTIDE SEQUENCE</scope>
    <source>
        <strain evidence="1">AT1</strain>
    </source>
</reference>
<gene>
    <name evidence="1" type="ORF">RHMOL_Rhmol11G0008800</name>
</gene>
<comment type="caution">
    <text evidence="1">The sequence shown here is derived from an EMBL/GenBank/DDBJ whole genome shotgun (WGS) entry which is preliminary data.</text>
</comment>
<evidence type="ECO:0000313" key="1">
    <source>
        <dbReference type="EMBL" id="KAI8529878.1"/>
    </source>
</evidence>
<sequence length="81" mass="9303">MALHLEKMEAAIKLVVANWDTIDYNPPPIDPVDIKTSMAGTSGQWREWPKKHVFPLWVYPSVCGLLVIFSFRSHLRSFLCC</sequence>
<accession>A0ACC0LM80</accession>
<name>A0ACC0LM80_RHOML</name>
<keyword evidence="2" id="KW-1185">Reference proteome</keyword>
<evidence type="ECO:0000313" key="2">
    <source>
        <dbReference type="Proteomes" id="UP001062846"/>
    </source>
</evidence>
<dbReference type="Proteomes" id="UP001062846">
    <property type="component" value="Chromosome 11"/>
</dbReference>
<protein>
    <submittedName>
        <fullName evidence="1">Uncharacterized protein</fullName>
    </submittedName>
</protein>
<dbReference type="EMBL" id="CM046398">
    <property type="protein sequence ID" value="KAI8529878.1"/>
    <property type="molecule type" value="Genomic_DNA"/>
</dbReference>
<proteinExistence type="predicted"/>